<gene>
    <name evidence="5" type="primary">LOC136090024</name>
</gene>
<dbReference type="Proteomes" id="UP001652625">
    <property type="component" value="Chromosome 13"/>
</dbReference>
<feature type="domain" description="PiggyBac transposable element-derived protein" evidence="3">
    <location>
        <begin position="93"/>
        <end position="446"/>
    </location>
</feature>
<feature type="domain" description="PiggyBac transposable element-derived protein 4 C-terminal zinc-finger" evidence="2">
    <location>
        <begin position="500"/>
        <end position="553"/>
    </location>
</feature>
<evidence type="ECO:0000259" key="3">
    <source>
        <dbReference type="Pfam" id="PF13843"/>
    </source>
</evidence>
<dbReference type="PANTHER" id="PTHR46599">
    <property type="entry name" value="PIGGYBAC TRANSPOSABLE ELEMENT-DERIVED PROTEIN 4"/>
    <property type="match status" value="1"/>
</dbReference>
<dbReference type="GeneID" id="136090024"/>
<organism evidence="4 5">
    <name type="scientific">Hydra vulgaris</name>
    <name type="common">Hydra</name>
    <name type="synonym">Hydra attenuata</name>
    <dbReference type="NCBI Taxonomy" id="6087"/>
    <lineage>
        <taxon>Eukaryota</taxon>
        <taxon>Metazoa</taxon>
        <taxon>Cnidaria</taxon>
        <taxon>Hydrozoa</taxon>
        <taxon>Hydroidolina</taxon>
        <taxon>Anthoathecata</taxon>
        <taxon>Aplanulata</taxon>
        <taxon>Hydridae</taxon>
        <taxon>Hydra</taxon>
    </lineage>
</organism>
<dbReference type="Pfam" id="PF13842">
    <property type="entry name" value="zf-Tnp_2"/>
    <property type="match status" value="1"/>
</dbReference>
<feature type="compositionally biased region" description="Acidic residues" evidence="1">
    <location>
        <begin position="31"/>
        <end position="46"/>
    </location>
</feature>
<reference evidence="5" key="1">
    <citation type="submission" date="2025-08" db="UniProtKB">
        <authorList>
            <consortium name="RefSeq"/>
        </authorList>
    </citation>
    <scope>IDENTIFICATION</scope>
</reference>
<name>A0ABM4DCS3_HYDVU</name>
<dbReference type="PANTHER" id="PTHR46599:SF3">
    <property type="entry name" value="PIGGYBAC TRANSPOSABLE ELEMENT-DERIVED PROTEIN 4"/>
    <property type="match status" value="1"/>
</dbReference>
<evidence type="ECO:0000256" key="1">
    <source>
        <dbReference type="SAM" id="MobiDB-lite"/>
    </source>
</evidence>
<evidence type="ECO:0000313" key="4">
    <source>
        <dbReference type="Proteomes" id="UP001652625"/>
    </source>
</evidence>
<dbReference type="RefSeq" id="XP_065672200.1">
    <property type="nucleotide sequence ID" value="XM_065816128.1"/>
</dbReference>
<dbReference type="InterPro" id="IPR032718">
    <property type="entry name" value="PGBD4_Znf_C"/>
</dbReference>
<accession>A0ABM4DCS3</accession>
<evidence type="ECO:0000259" key="2">
    <source>
        <dbReference type="Pfam" id="PF13842"/>
    </source>
</evidence>
<evidence type="ECO:0000313" key="5">
    <source>
        <dbReference type="RefSeq" id="XP_065672200.1"/>
    </source>
</evidence>
<sequence length="561" mass="65248">MTRKRFTTEEVLKALDETSTESDSEYTFSESETEFSEISESEEDIERNEIDDNGPALNIGWTKLVQDTPAFEALPFTVANVGPQHSINLTRELDFFKLFFTDELLADIVTETNRYAKSKIENNNLESHSIWHKWKNVTLEEIHAYFGTILNMALNEKSSIKHYFSCDWLNYMPFFSAVFSRNRFLQIHWMLHVSPPSNPSNELNRRARKVHRVVSEMKSSCSRNFVPSRNIAIDEVLLDSKWGIRVFVLADSETGYISFFEPYYGNCTTESLARPMMQFTSRIVLHLCDELLEAAQGSGYHLFTDRLYTSFPLAQELLKMNIQTTGTIMKNRKQLPEDIKKLKLKRHEVSAYVHSSNVMVLAWQDRRQGLMLSTFHDSTTEVAKQRIKGGIVDIDKPTVIVNYSKYMGAVDRADHYCSSYSFLRKSLKWWRKIFFWLLEVAVVNSYILFNKFCEGNGKNKLRHLTYRQNLIEQLVGACRNTQERKGRRSSLDDNERLNQKPHFIAQVPSNNAKDCLVCSDRKTQGGRKKTVYFCKTCTRKPGLHPTDCFELYHTKTDFRIK</sequence>
<keyword evidence="4" id="KW-1185">Reference proteome</keyword>
<proteinExistence type="predicted"/>
<protein>
    <submittedName>
        <fullName evidence="5">PiggyBac transposable element-derived protein 4-like</fullName>
    </submittedName>
</protein>
<feature type="region of interest" description="Disordered" evidence="1">
    <location>
        <begin position="14"/>
        <end position="46"/>
    </location>
</feature>
<dbReference type="InterPro" id="IPR029526">
    <property type="entry name" value="PGBD"/>
</dbReference>
<dbReference type="Pfam" id="PF13843">
    <property type="entry name" value="DDE_Tnp_1_7"/>
    <property type="match status" value="1"/>
</dbReference>